<protein>
    <submittedName>
        <fullName evidence="1">Uncharacterized protein</fullName>
    </submittedName>
</protein>
<evidence type="ECO:0000313" key="1">
    <source>
        <dbReference type="EMBL" id="KAG6416020.1"/>
    </source>
</evidence>
<proteinExistence type="predicted"/>
<organism evidence="1">
    <name type="scientific">Salvia splendens</name>
    <name type="common">Scarlet sage</name>
    <dbReference type="NCBI Taxonomy" id="180675"/>
    <lineage>
        <taxon>Eukaryota</taxon>
        <taxon>Viridiplantae</taxon>
        <taxon>Streptophyta</taxon>
        <taxon>Embryophyta</taxon>
        <taxon>Tracheophyta</taxon>
        <taxon>Spermatophyta</taxon>
        <taxon>Magnoliopsida</taxon>
        <taxon>eudicotyledons</taxon>
        <taxon>Gunneridae</taxon>
        <taxon>Pentapetalae</taxon>
        <taxon>asterids</taxon>
        <taxon>lamiids</taxon>
        <taxon>Lamiales</taxon>
        <taxon>Lamiaceae</taxon>
        <taxon>Nepetoideae</taxon>
        <taxon>Mentheae</taxon>
        <taxon>Salviinae</taxon>
        <taxon>Salvia</taxon>
        <taxon>Salvia subgen. Calosphace</taxon>
        <taxon>core Calosphace</taxon>
    </lineage>
</organism>
<reference evidence="1" key="2">
    <citation type="submission" date="2020-08" db="EMBL/GenBank/DDBJ databases">
        <title>Plant Genome Project.</title>
        <authorList>
            <person name="Zhang R.-G."/>
        </authorList>
    </citation>
    <scope>NUCLEOTIDE SEQUENCE</scope>
    <source>
        <strain evidence="1">Huo1</strain>
        <tissue evidence="1">Leaf</tissue>
    </source>
</reference>
<keyword evidence="2" id="KW-1185">Reference proteome</keyword>
<gene>
    <name evidence="1" type="ORF">SASPL_123441</name>
</gene>
<sequence length="137" mass="14978">MHEDTNSRLQLLSTRIWYGVDLTQARKDMFERLGDIPGLSLDDKFDVCKMIAKESDRLDIFMGLPKIASVQQQSINLLVTLSNDQSVDEGEDGDGGGEGGDGRFKVLILSNSARGLREVTTNLGFRGEGGGGFNYCS</sequence>
<dbReference type="AlphaFoldDB" id="A0A8X8XLF7"/>
<evidence type="ECO:0000313" key="2">
    <source>
        <dbReference type="Proteomes" id="UP000298416"/>
    </source>
</evidence>
<name>A0A8X8XLF7_SALSN</name>
<dbReference type="EMBL" id="PNBA02000008">
    <property type="protein sequence ID" value="KAG6416020.1"/>
    <property type="molecule type" value="Genomic_DNA"/>
</dbReference>
<reference evidence="1" key="1">
    <citation type="submission" date="2018-01" db="EMBL/GenBank/DDBJ databases">
        <authorList>
            <person name="Mao J.F."/>
        </authorList>
    </citation>
    <scope>NUCLEOTIDE SEQUENCE</scope>
    <source>
        <strain evidence="1">Huo1</strain>
        <tissue evidence="1">Leaf</tissue>
    </source>
</reference>
<accession>A0A8X8XLF7</accession>
<dbReference type="Proteomes" id="UP000298416">
    <property type="component" value="Unassembled WGS sequence"/>
</dbReference>
<comment type="caution">
    <text evidence="1">The sequence shown here is derived from an EMBL/GenBank/DDBJ whole genome shotgun (WGS) entry which is preliminary data.</text>
</comment>